<dbReference type="InterPro" id="IPR056304">
    <property type="entry name" value="Lip-like_C"/>
</dbReference>
<protein>
    <recommendedName>
        <fullName evidence="6">Lipase-like C-terminal domain-containing protein</fullName>
    </recommendedName>
</protein>
<comment type="subcellular location">
    <subcellularLocation>
        <location evidence="1">Secreted</location>
    </subcellularLocation>
</comment>
<dbReference type="Gene3D" id="3.40.50.1820">
    <property type="entry name" value="alpha/beta hydrolase"/>
    <property type="match status" value="1"/>
</dbReference>
<dbReference type="STRING" id="164328.H3GYJ4"/>
<dbReference type="GO" id="GO:0016787">
    <property type="term" value="F:hydrolase activity"/>
    <property type="evidence" value="ECO:0007669"/>
    <property type="project" value="UniProtKB-KW"/>
</dbReference>
<dbReference type="eggNOG" id="ENOG502QPNZ">
    <property type="taxonomic scope" value="Eukaryota"/>
</dbReference>
<name>H3GYJ4_PHYRM</name>
<keyword evidence="3" id="KW-0732">Signal</keyword>
<dbReference type="Proteomes" id="UP000005238">
    <property type="component" value="Unassembled WGS sequence"/>
</dbReference>
<dbReference type="EMBL" id="DS566074">
    <property type="status" value="NOT_ANNOTATED_CDS"/>
    <property type="molecule type" value="Genomic_DNA"/>
</dbReference>
<evidence type="ECO:0000313" key="8">
    <source>
        <dbReference type="Proteomes" id="UP000005238"/>
    </source>
</evidence>
<keyword evidence="2" id="KW-0964">Secreted</keyword>
<evidence type="ECO:0000256" key="3">
    <source>
        <dbReference type="ARBA" id="ARBA00022729"/>
    </source>
</evidence>
<keyword evidence="8" id="KW-1185">Reference proteome</keyword>
<dbReference type="PANTHER" id="PTHR34043">
    <property type="entry name" value="ALPHA/BETA-HYDROLASES SUPERFAMILY PROTEIN"/>
    <property type="match status" value="1"/>
</dbReference>
<accession>H3GYJ4</accession>
<reference evidence="7" key="2">
    <citation type="submission" date="2015-06" db="UniProtKB">
        <authorList>
            <consortium name="EnsemblProtists"/>
        </authorList>
    </citation>
    <scope>IDENTIFICATION</scope>
    <source>
        <strain evidence="7">Pr102</strain>
    </source>
</reference>
<sequence length="508" mass="56371">MASSTTSMAFPFLRRPSSNTNKALRSSIGLATSMTSTATKSPVVLIHGVFGYGRARPLWNSWSPYWPEEALREMNSNHLMVDVGALSSDHDRACEAFYQLYGGRVDYGEQHSRDARHDRFGATFETPLHPTWSASSPLHLVGHSFGGTTALELYQLICADFFGVGSDYRWVVSLVSIAGPLTGSTVTHLFGLHELHMVPYSLGHFIGAVLGVWFKLHTDWPVVRQVFDFKMPQWKGVSTFRELLSPHGRINGSTDLAVFNILPRERMKRNARLVHMDKIFLISVATSSHVKMPLAEVALSALSAILAIAAVVGISSGQIVLATLSMLAWVASLPILRTCIRTLDYASIPSLYALLLIMRRHVRTLHTIFDGFDREQWGENDGAVNLHSMLQPWASVIDTKISRVSAESDTESTASTASSLSTAAELASTEVTALYEEDLDYDIDPTIAANFSKLRRGNWYVHRVEKNHMAGTHFDSDSPALFQRLFRVMVNRFESKRDLQAPTSTLSP</sequence>
<evidence type="ECO:0000259" key="6">
    <source>
        <dbReference type="Pfam" id="PF24708"/>
    </source>
</evidence>
<dbReference type="SUPFAM" id="SSF53474">
    <property type="entry name" value="alpha/beta-Hydrolases"/>
    <property type="match status" value="1"/>
</dbReference>
<dbReference type="GO" id="GO:0005576">
    <property type="term" value="C:extracellular region"/>
    <property type="evidence" value="ECO:0007669"/>
    <property type="project" value="UniProtKB-SubCell"/>
</dbReference>
<reference evidence="8" key="1">
    <citation type="journal article" date="2006" name="Science">
        <title>Phytophthora genome sequences uncover evolutionary origins and mechanisms of pathogenesis.</title>
        <authorList>
            <person name="Tyler B.M."/>
            <person name="Tripathy S."/>
            <person name="Zhang X."/>
            <person name="Dehal P."/>
            <person name="Jiang R.H."/>
            <person name="Aerts A."/>
            <person name="Arredondo F.D."/>
            <person name="Baxter L."/>
            <person name="Bensasson D."/>
            <person name="Beynon J.L."/>
            <person name="Chapman J."/>
            <person name="Damasceno C.M."/>
            <person name="Dorrance A.E."/>
            <person name="Dou D."/>
            <person name="Dickerman A.W."/>
            <person name="Dubchak I.L."/>
            <person name="Garbelotto M."/>
            <person name="Gijzen M."/>
            <person name="Gordon S.G."/>
            <person name="Govers F."/>
            <person name="Grunwald N.J."/>
            <person name="Huang W."/>
            <person name="Ivors K.L."/>
            <person name="Jones R.W."/>
            <person name="Kamoun S."/>
            <person name="Krampis K."/>
            <person name="Lamour K.H."/>
            <person name="Lee M.K."/>
            <person name="McDonald W.H."/>
            <person name="Medina M."/>
            <person name="Meijer H.J."/>
            <person name="Nordberg E.K."/>
            <person name="Maclean D.J."/>
            <person name="Ospina-Giraldo M.D."/>
            <person name="Morris P.F."/>
            <person name="Phuntumart V."/>
            <person name="Putnam N.H."/>
            <person name="Rash S."/>
            <person name="Rose J.K."/>
            <person name="Sakihama Y."/>
            <person name="Salamov A.A."/>
            <person name="Savidor A."/>
            <person name="Scheuring C.F."/>
            <person name="Smith B.M."/>
            <person name="Sobral B.W."/>
            <person name="Terry A."/>
            <person name="Torto-Alalibo T.A."/>
            <person name="Win J."/>
            <person name="Xu Z."/>
            <person name="Zhang H."/>
            <person name="Grigoriev I.V."/>
            <person name="Rokhsar D.S."/>
            <person name="Boore J.L."/>
        </authorList>
    </citation>
    <scope>NUCLEOTIDE SEQUENCE [LARGE SCALE GENOMIC DNA]</scope>
    <source>
        <strain evidence="8">Pr102</strain>
    </source>
</reference>
<dbReference type="HOGENOM" id="CLU_052117_0_0_1"/>
<keyword evidence="4" id="KW-0378">Hydrolase</keyword>
<dbReference type="VEuPathDB" id="FungiDB:KRP23_88"/>
<dbReference type="EnsemblProtists" id="Phyra82777">
    <property type="protein sequence ID" value="Phyra82777"/>
    <property type="gene ID" value="Phyra82777"/>
</dbReference>
<dbReference type="InterPro" id="IPR029058">
    <property type="entry name" value="AB_hydrolase_fold"/>
</dbReference>
<feature type="domain" description="Lipase-like C-terminal" evidence="6">
    <location>
        <begin position="40"/>
        <end position="156"/>
    </location>
</feature>
<dbReference type="InParanoid" id="H3GYJ4"/>
<dbReference type="GO" id="GO:0006629">
    <property type="term" value="P:lipid metabolic process"/>
    <property type="evidence" value="ECO:0007669"/>
    <property type="project" value="UniProtKB-KW"/>
</dbReference>
<organism evidence="7 8">
    <name type="scientific">Phytophthora ramorum</name>
    <name type="common">Sudden oak death agent</name>
    <dbReference type="NCBI Taxonomy" id="164328"/>
    <lineage>
        <taxon>Eukaryota</taxon>
        <taxon>Sar</taxon>
        <taxon>Stramenopiles</taxon>
        <taxon>Oomycota</taxon>
        <taxon>Peronosporomycetes</taxon>
        <taxon>Peronosporales</taxon>
        <taxon>Peronosporaceae</taxon>
        <taxon>Phytophthora</taxon>
    </lineage>
</organism>
<dbReference type="VEuPathDB" id="FungiDB:KRP22_10519"/>
<dbReference type="OMA" id="WYVHRVE"/>
<evidence type="ECO:0000256" key="4">
    <source>
        <dbReference type="ARBA" id="ARBA00022801"/>
    </source>
</evidence>
<proteinExistence type="predicted"/>
<dbReference type="PANTHER" id="PTHR34043:SF3">
    <property type="entry name" value="ALPHA_BETA-HYDROLASES SUPERFAMILY PROTEIN"/>
    <property type="match status" value="1"/>
</dbReference>
<keyword evidence="5" id="KW-0443">Lipid metabolism</keyword>
<evidence type="ECO:0000313" key="7">
    <source>
        <dbReference type="EnsemblProtists" id="Phyra82777"/>
    </source>
</evidence>
<evidence type="ECO:0000256" key="5">
    <source>
        <dbReference type="ARBA" id="ARBA00023098"/>
    </source>
</evidence>
<dbReference type="AlphaFoldDB" id="H3GYJ4"/>
<dbReference type="Pfam" id="PF24708">
    <property type="entry name" value="Lip_C"/>
    <property type="match status" value="1"/>
</dbReference>
<evidence type="ECO:0000256" key="1">
    <source>
        <dbReference type="ARBA" id="ARBA00004613"/>
    </source>
</evidence>
<evidence type="ECO:0000256" key="2">
    <source>
        <dbReference type="ARBA" id="ARBA00022525"/>
    </source>
</evidence>